<gene>
    <name evidence="1" type="ORF">LCIVAC01_00860</name>
</gene>
<reference evidence="1" key="1">
    <citation type="journal article" date="2019" name="MBio">
        <title>Virus Genomes from Deep Sea Sediments Expand the Ocean Megavirome and Support Independent Origins of Viral Gigantism.</title>
        <authorList>
            <person name="Backstrom D."/>
            <person name="Yutin N."/>
            <person name="Jorgensen S.L."/>
            <person name="Dharamshi J."/>
            <person name="Homa F."/>
            <person name="Zaremba-Niedwiedzka K."/>
            <person name="Spang A."/>
            <person name="Wolf Y.I."/>
            <person name="Koonin E.V."/>
            <person name="Ettema T.J."/>
        </authorList>
    </citation>
    <scope>NUCLEOTIDE SEQUENCE</scope>
</reference>
<dbReference type="EMBL" id="MK500312">
    <property type="protein sequence ID" value="QBK85277.1"/>
    <property type="molecule type" value="Genomic_DNA"/>
</dbReference>
<evidence type="ECO:0000313" key="1">
    <source>
        <dbReference type="EMBL" id="QBK85277.1"/>
    </source>
</evidence>
<protein>
    <submittedName>
        <fullName evidence="1">Uncharacterized protein</fullName>
    </submittedName>
</protein>
<sequence>MSRGAYNYSQIKYFGSNNSPTNNPLTYCLVQNWDKNFTHSPVGDLYGPYSEKCQLFMAERCSKDWDGFCEYYYQNQNTQQYPNTVQGCDSVNDVACKGLTVGETLLTNAAERRFCQFPGCTMKSEPFDPTVADSPWITYRVGSCDTGNQNCVGVCTVDPRTIDGDIVMNKCLQNPKVALTTLANICNTSRRNGTDLSGTKIGRFCDVYFKTRAEGKPMWTEVYPGKWKM</sequence>
<proteinExistence type="predicted"/>
<accession>A0A481YQT7</accession>
<organism evidence="1">
    <name type="scientific">Iridovirus LCIVAC01</name>
    <dbReference type="NCBI Taxonomy" id="2506607"/>
    <lineage>
        <taxon>Viruses</taxon>
        <taxon>Varidnaviria</taxon>
        <taxon>Bamfordvirae</taxon>
        <taxon>Nucleocytoviricota</taxon>
        <taxon>Megaviricetes</taxon>
        <taxon>Pimascovirales</taxon>
        <taxon>Pimascovirales incertae sedis</taxon>
        <taxon>Iridoviridae</taxon>
    </lineage>
</organism>
<name>A0A481YQT7_9VIRU</name>